<evidence type="ECO:0000313" key="3">
    <source>
        <dbReference type="Proteomes" id="UP000502823"/>
    </source>
</evidence>
<gene>
    <name evidence="2" type="ORF">Cfor_06340</name>
</gene>
<evidence type="ECO:0000313" key="2">
    <source>
        <dbReference type="EMBL" id="GFG32842.1"/>
    </source>
</evidence>
<dbReference type="AlphaFoldDB" id="A0A6L2PNT4"/>
<keyword evidence="1" id="KW-0732">Signal</keyword>
<dbReference type="InterPro" id="IPR031751">
    <property type="entry name" value="DUF4735"/>
</dbReference>
<keyword evidence="3" id="KW-1185">Reference proteome</keyword>
<name>A0A6L2PNT4_COPFO</name>
<dbReference type="PANTHER" id="PTHR33539:SF1">
    <property type="entry name" value="UPF0764 PROTEIN C16ORF89"/>
    <property type="match status" value="1"/>
</dbReference>
<accession>A0A6L2PNT4</accession>
<reference evidence="3" key="1">
    <citation type="submission" date="2020-01" db="EMBL/GenBank/DDBJ databases">
        <title>Draft genome sequence of the Termite Coptotermes fromosanus.</title>
        <authorList>
            <person name="Itakura S."/>
            <person name="Yosikawa Y."/>
            <person name="Umezawa K."/>
        </authorList>
    </citation>
    <scope>NUCLEOTIDE SEQUENCE [LARGE SCALE GENOMIC DNA]</scope>
</reference>
<dbReference type="PANTHER" id="PTHR33539">
    <property type="entry name" value="UPF0764 PROTEIN C16ORF89"/>
    <property type="match status" value="1"/>
</dbReference>
<dbReference type="GO" id="GO:0005829">
    <property type="term" value="C:cytosol"/>
    <property type="evidence" value="ECO:0007669"/>
    <property type="project" value="TreeGrafter"/>
</dbReference>
<dbReference type="GO" id="GO:0016020">
    <property type="term" value="C:membrane"/>
    <property type="evidence" value="ECO:0007669"/>
    <property type="project" value="TreeGrafter"/>
</dbReference>
<organism evidence="2 3">
    <name type="scientific">Coptotermes formosanus</name>
    <name type="common">Formosan subterranean termite</name>
    <dbReference type="NCBI Taxonomy" id="36987"/>
    <lineage>
        <taxon>Eukaryota</taxon>
        <taxon>Metazoa</taxon>
        <taxon>Ecdysozoa</taxon>
        <taxon>Arthropoda</taxon>
        <taxon>Hexapoda</taxon>
        <taxon>Insecta</taxon>
        <taxon>Pterygota</taxon>
        <taxon>Neoptera</taxon>
        <taxon>Polyneoptera</taxon>
        <taxon>Dictyoptera</taxon>
        <taxon>Blattodea</taxon>
        <taxon>Blattoidea</taxon>
        <taxon>Termitoidae</taxon>
        <taxon>Rhinotermitidae</taxon>
        <taxon>Coptotermes</taxon>
    </lineage>
</organism>
<feature type="chain" id="PRO_5027059427" evidence="1">
    <location>
        <begin position="22"/>
        <end position="369"/>
    </location>
</feature>
<dbReference type="Proteomes" id="UP000502823">
    <property type="component" value="Unassembled WGS sequence"/>
</dbReference>
<dbReference type="InParanoid" id="A0A6L2PNT4"/>
<evidence type="ECO:0000256" key="1">
    <source>
        <dbReference type="SAM" id="SignalP"/>
    </source>
</evidence>
<feature type="signal peptide" evidence="1">
    <location>
        <begin position="1"/>
        <end position="21"/>
    </location>
</feature>
<dbReference type="Pfam" id="PF15882">
    <property type="entry name" value="DUF4735"/>
    <property type="match status" value="1"/>
</dbReference>
<dbReference type="EMBL" id="BLKM01000389">
    <property type="protein sequence ID" value="GFG32842.1"/>
    <property type="molecule type" value="Genomic_DNA"/>
</dbReference>
<comment type="caution">
    <text evidence="2">The sequence shown here is derived from an EMBL/GenBank/DDBJ whole genome shotgun (WGS) entry which is preliminary data.</text>
</comment>
<protein>
    <submittedName>
        <fullName evidence="2">Uncharacterized protein</fullName>
    </submittedName>
</protein>
<dbReference type="OrthoDB" id="5949187at2759"/>
<proteinExistence type="predicted"/>
<sequence length="369" mass="41397">MEHVWKLPVLLLVVAMSSTAAERLHNYSSQLEDAVMSLNRLLDYMLVPRSVIGDVIFGVVLARGQLAVLRRHLAQGEDNGTKAEGLSTVSLLESKCEQVYKTYMPIRANGATVQYDAIMDNVVQEELWEVDYPFTLGKLRSPPKGSLIREGPYGKRHKLTRKQKMYLLFTGRPNERQSDCCVGLLVSPKLCGTSPTCWDIMANTDEEVHGYSLTHRLLYLQVARQLGCGNQVEFSAIETSIRNFCSDILMELYRIIELGVPAGFRDLFLEQISLCGMEGFAEFLNPLFVDWALPLQAPAGCFADEFKDRRLDTLIKPTSHSRRKREDGDLEDGCTMHITGTAAVFLALNIRAIVEIWNPTIPVPSLQGK</sequence>